<evidence type="ECO:0000259" key="4">
    <source>
        <dbReference type="Pfam" id="PF01078"/>
    </source>
</evidence>
<feature type="region of interest" description="Disordered" evidence="2">
    <location>
        <begin position="105"/>
        <end position="136"/>
    </location>
</feature>
<dbReference type="Pfam" id="PF01078">
    <property type="entry name" value="Mg_chelatase"/>
    <property type="match status" value="1"/>
</dbReference>
<dbReference type="PANTHER" id="PTHR43473:SF2">
    <property type="entry name" value="MAGNESIUM-CHELATASE SUBUNIT CHLD, CHLOROPLASTIC"/>
    <property type="match status" value="1"/>
</dbReference>
<sequence>MLATLPILAPRRTPSRASRRGTPVLAARGTPRARPEGDDAPRPRVSRQTSRPTFPFSRVVNHEPAKAALLLAAVDPNIGGVALFGRRGTCKTVLARAVHALLPALEEDEEDEEEKKETAGVEESATHARPNRPPPFVTVPLSATEDAVVGTIDVEASARVGEPVYEPGLLARADRGEFILIFVRTIRLTWFFFWFFFW</sequence>
<dbReference type="GO" id="GO:0005524">
    <property type="term" value="F:ATP binding"/>
    <property type="evidence" value="ECO:0007669"/>
    <property type="project" value="InterPro"/>
</dbReference>
<evidence type="ECO:0000313" key="5">
    <source>
        <dbReference type="EMBL" id="ACO66611.1"/>
    </source>
</evidence>
<name>C1EEY6_MICCC</name>
<dbReference type="AlphaFoldDB" id="C1EEY6"/>
<dbReference type="InParanoid" id="C1EEY6"/>
<protein>
    <recommendedName>
        <fullName evidence="4">Magnesium chelatase ChlI-like catalytic domain-containing protein</fullName>
    </recommendedName>
</protein>
<keyword evidence="3" id="KW-0812">Transmembrane</keyword>
<comment type="pathway">
    <text evidence="1">Porphyrin-containing compound metabolism; chlorophyll biosynthesis.</text>
</comment>
<dbReference type="InterPro" id="IPR027417">
    <property type="entry name" value="P-loop_NTPase"/>
</dbReference>
<dbReference type="Gene3D" id="3.40.50.300">
    <property type="entry name" value="P-loop containing nucleotide triphosphate hydrolases"/>
    <property type="match status" value="1"/>
</dbReference>
<gene>
    <name evidence="5" type="ORF">MICPUN_86233</name>
</gene>
<proteinExistence type="predicted"/>
<keyword evidence="6" id="KW-1185">Reference proteome</keyword>
<organism evidence="5 6">
    <name type="scientific">Micromonas commoda (strain RCC299 / NOUM17 / CCMP2709)</name>
    <name type="common">Picoplanktonic green alga</name>
    <dbReference type="NCBI Taxonomy" id="296587"/>
    <lineage>
        <taxon>Eukaryota</taxon>
        <taxon>Viridiplantae</taxon>
        <taxon>Chlorophyta</taxon>
        <taxon>Mamiellophyceae</taxon>
        <taxon>Mamiellales</taxon>
        <taxon>Mamiellaceae</taxon>
        <taxon>Micromonas</taxon>
    </lineage>
</organism>
<dbReference type="RefSeq" id="XP_002505353.1">
    <property type="nucleotide sequence ID" value="XM_002505307.1"/>
</dbReference>
<evidence type="ECO:0000256" key="1">
    <source>
        <dbReference type="ARBA" id="ARBA00005173"/>
    </source>
</evidence>
<dbReference type="UniPathway" id="UPA00668"/>
<dbReference type="InterPro" id="IPR000523">
    <property type="entry name" value="Mg_chelatse_chII-like_cat_dom"/>
</dbReference>
<dbReference type="KEGG" id="mis:MICPUN_86233"/>
<feature type="region of interest" description="Disordered" evidence="2">
    <location>
        <begin position="1"/>
        <end position="52"/>
    </location>
</feature>
<dbReference type="PANTHER" id="PTHR43473">
    <property type="entry name" value="MAGNESIUM-CHELATASE SUBUNIT CHLD, CHLOROPLASTIC"/>
    <property type="match status" value="1"/>
</dbReference>
<dbReference type="Proteomes" id="UP000002009">
    <property type="component" value="Chromosome 11"/>
</dbReference>
<keyword evidence="3" id="KW-0472">Membrane</keyword>
<dbReference type="OrthoDB" id="299997at2759"/>
<dbReference type="EMBL" id="CP001330">
    <property type="protein sequence ID" value="ACO66611.1"/>
    <property type="molecule type" value="Genomic_DNA"/>
</dbReference>
<keyword evidence="3" id="KW-1133">Transmembrane helix</keyword>
<dbReference type="GeneID" id="8247774"/>
<evidence type="ECO:0000313" key="6">
    <source>
        <dbReference type="Proteomes" id="UP000002009"/>
    </source>
</evidence>
<feature type="transmembrane region" description="Helical" evidence="3">
    <location>
        <begin position="178"/>
        <end position="197"/>
    </location>
</feature>
<evidence type="ECO:0000256" key="2">
    <source>
        <dbReference type="SAM" id="MobiDB-lite"/>
    </source>
</evidence>
<reference evidence="5 6" key="1">
    <citation type="journal article" date="2009" name="Science">
        <title>Green evolution and dynamic adaptations revealed by genomes of the marine picoeukaryotes Micromonas.</title>
        <authorList>
            <person name="Worden A.Z."/>
            <person name="Lee J.H."/>
            <person name="Mock T."/>
            <person name="Rouze P."/>
            <person name="Simmons M.P."/>
            <person name="Aerts A.L."/>
            <person name="Allen A.E."/>
            <person name="Cuvelier M.L."/>
            <person name="Derelle E."/>
            <person name="Everett M.V."/>
            <person name="Foulon E."/>
            <person name="Grimwood J."/>
            <person name="Gundlach H."/>
            <person name="Henrissat B."/>
            <person name="Napoli C."/>
            <person name="McDonald S.M."/>
            <person name="Parker M.S."/>
            <person name="Rombauts S."/>
            <person name="Salamov A."/>
            <person name="Von Dassow P."/>
            <person name="Badger J.H."/>
            <person name="Coutinho P.M."/>
            <person name="Demir E."/>
            <person name="Dubchak I."/>
            <person name="Gentemann C."/>
            <person name="Eikrem W."/>
            <person name="Gready J.E."/>
            <person name="John U."/>
            <person name="Lanier W."/>
            <person name="Lindquist E.A."/>
            <person name="Lucas S."/>
            <person name="Mayer K.F."/>
            <person name="Moreau H."/>
            <person name="Not F."/>
            <person name="Otillar R."/>
            <person name="Panaud O."/>
            <person name="Pangilinan J."/>
            <person name="Paulsen I."/>
            <person name="Piegu B."/>
            <person name="Poliakov A."/>
            <person name="Robbens S."/>
            <person name="Schmutz J."/>
            <person name="Toulza E."/>
            <person name="Wyss T."/>
            <person name="Zelensky A."/>
            <person name="Zhou K."/>
            <person name="Armbrust E.V."/>
            <person name="Bhattacharya D."/>
            <person name="Goodenough U.W."/>
            <person name="Van de Peer Y."/>
            <person name="Grigoriev I.V."/>
        </authorList>
    </citation>
    <scope>NUCLEOTIDE SEQUENCE [LARGE SCALE GENOMIC DNA]</scope>
    <source>
        <strain evidence="6">RCC299 / NOUM17</strain>
    </source>
</reference>
<dbReference type="GO" id="GO:0015995">
    <property type="term" value="P:chlorophyll biosynthetic process"/>
    <property type="evidence" value="ECO:0007669"/>
    <property type="project" value="UniProtKB-UniPathway"/>
</dbReference>
<dbReference type="SUPFAM" id="SSF52540">
    <property type="entry name" value="P-loop containing nucleoside triphosphate hydrolases"/>
    <property type="match status" value="1"/>
</dbReference>
<accession>C1EEY6</accession>
<feature type="compositionally biased region" description="Acidic residues" evidence="2">
    <location>
        <begin position="105"/>
        <end position="114"/>
    </location>
</feature>
<feature type="compositionally biased region" description="Basic and acidic residues" evidence="2">
    <location>
        <begin position="33"/>
        <end position="42"/>
    </location>
</feature>
<dbReference type="STRING" id="296587.C1EEY6"/>
<evidence type="ECO:0000256" key="3">
    <source>
        <dbReference type="SAM" id="Phobius"/>
    </source>
</evidence>
<feature type="domain" description="Magnesium chelatase ChlI-like catalytic" evidence="4">
    <location>
        <begin position="56"/>
        <end position="152"/>
    </location>
</feature>